<dbReference type="EMBL" id="CH476750">
    <property type="protein sequence ID" value="EIE91469.1"/>
    <property type="molecule type" value="Genomic_DNA"/>
</dbReference>
<dbReference type="Pfam" id="PF22562">
    <property type="entry name" value="UBA_7"/>
    <property type="match status" value="1"/>
</dbReference>
<dbReference type="SMART" id="SM00028">
    <property type="entry name" value="TPR"/>
    <property type="match status" value="3"/>
</dbReference>
<evidence type="ECO:0000256" key="1">
    <source>
        <dbReference type="SAM" id="Coils"/>
    </source>
</evidence>
<dbReference type="GO" id="GO:0072318">
    <property type="term" value="P:clathrin coat disassembly"/>
    <property type="evidence" value="ECO:0007669"/>
    <property type="project" value="TreeGrafter"/>
</dbReference>
<dbReference type="GO" id="GO:0030276">
    <property type="term" value="F:clathrin binding"/>
    <property type="evidence" value="ECO:0007669"/>
    <property type="project" value="TreeGrafter"/>
</dbReference>
<dbReference type="SUPFAM" id="SSF46934">
    <property type="entry name" value="UBA-like"/>
    <property type="match status" value="1"/>
</dbReference>
<dbReference type="eggNOG" id="KOG0431">
    <property type="taxonomic scope" value="Eukaryota"/>
</dbReference>
<dbReference type="GO" id="GO:0031982">
    <property type="term" value="C:vesicle"/>
    <property type="evidence" value="ECO:0007669"/>
    <property type="project" value="TreeGrafter"/>
</dbReference>
<dbReference type="Gene3D" id="1.10.287.110">
    <property type="entry name" value="DnaJ domain"/>
    <property type="match status" value="1"/>
</dbReference>
<dbReference type="Gene3D" id="1.25.40.10">
    <property type="entry name" value="Tetratricopeptide repeat domain"/>
    <property type="match status" value="1"/>
</dbReference>
<organism evidence="4 5">
    <name type="scientific">Rhizopus delemar (strain RA 99-880 / ATCC MYA-4621 / FGSC 9543 / NRRL 43880)</name>
    <name type="common">Mucormycosis agent</name>
    <name type="synonym">Rhizopus arrhizus var. delemar</name>
    <dbReference type="NCBI Taxonomy" id="246409"/>
    <lineage>
        <taxon>Eukaryota</taxon>
        <taxon>Fungi</taxon>
        <taxon>Fungi incertae sedis</taxon>
        <taxon>Mucoromycota</taxon>
        <taxon>Mucoromycotina</taxon>
        <taxon>Mucoromycetes</taxon>
        <taxon>Mucorales</taxon>
        <taxon>Mucorineae</taxon>
        <taxon>Rhizopodaceae</taxon>
        <taxon>Rhizopus</taxon>
    </lineage>
</organism>
<dbReference type="AlphaFoldDB" id="I1CSN9"/>
<dbReference type="GO" id="GO:0017119">
    <property type="term" value="C:Golgi transport complex"/>
    <property type="evidence" value="ECO:0007669"/>
    <property type="project" value="InterPro"/>
</dbReference>
<feature type="region of interest" description="Disordered" evidence="2">
    <location>
        <begin position="191"/>
        <end position="217"/>
    </location>
</feature>
<dbReference type="PANTHER" id="PTHR23172:SF19">
    <property type="entry name" value="J DOMAIN-CONTAINING PROTEIN"/>
    <property type="match status" value="1"/>
</dbReference>
<evidence type="ECO:0000259" key="3">
    <source>
        <dbReference type="PROSITE" id="PS50030"/>
    </source>
</evidence>
<dbReference type="Gene3D" id="1.10.8.10">
    <property type="entry name" value="DNA helicase RuvA subunit, C-terminal domain"/>
    <property type="match status" value="1"/>
</dbReference>
<dbReference type="OrthoDB" id="1717591at2759"/>
<evidence type="ECO:0000313" key="4">
    <source>
        <dbReference type="EMBL" id="EIE91469.1"/>
    </source>
</evidence>
<keyword evidence="1" id="KW-0175">Coiled coil</keyword>
<dbReference type="RefSeq" id="XP_067526865.1">
    <property type="nucleotide sequence ID" value="XM_067670764.1"/>
</dbReference>
<feature type="compositionally biased region" description="Basic and acidic residues" evidence="2">
    <location>
        <begin position="650"/>
        <end position="676"/>
    </location>
</feature>
<dbReference type="Pfam" id="PF10191">
    <property type="entry name" value="COG7"/>
    <property type="match status" value="1"/>
</dbReference>
<proteinExistence type="predicted"/>
<feature type="region of interest" description="Disordered" evidence="2">
    <location>
        <begin position="1"/>
        <end position="134"/>
    </location>
</feature>
<protein>
    <recommendedName>
        <fullName evidence="3">UBA domain-containing protein</fullName>
    </recommendedName>
</protein>
<feature type="coiled-coil region" evidence="1">
    <location>
        <begin position="218"/>
        <end position="245"/>
    </location>
</feature>
<dbReference type="InterPro" id="IPR019335">
    <property type="entry name" value="COG7"/>
</dbReference>
<dbReference type="InterPro" id="IPR015940">
    <property type="entry name" value="UBA"/>
</dbReference>
<dbReference type="GO" id="GO:0006886">
    <property type="term" value="P:intracellular protein transport"/>
    <property type="evidence" value="ECO:0007669"/>
    <property type="project" value="InterPro"/>
</dbReference>
<dbReference type="GO" id="GO:0072583">
    <property type="term" value="P:clathrin-dependent endocytosis"/>
    <property type="evidence" value="ECO:0007669"/>
    <property type="project" value="TreeGrafter"/>
</dbReference>
<feature type="compositionally biased region" description="Polar residues" evidence="2">
    <location>
        <begin position="74"/>
        <end position="83"/>
    </location>
</feature>
<reference evidence="4 5" key="1">
    <citation type="journal article" date="2009" name="PLoS Genet.">
        <title>Genomic analysis of the basal lineage fungus Rhizopus oryzae reveals a whole-genome duplication.</title>
        <authorList>
            <person name="Ma L.-J."/>
            <person name="Ibrahim A.S."/>
            <person name="Skory C."/>
            <person name="Grabherr M.G."/>
            <person name="Burger G."/>
            <person name="Butler M."/>
            <person name="Elias M."/>
            <person name="Idnurm A."/>
            <person name="Lang B.F."/>
            <person name="Sone T."/>
            <person name="Abe A."/>
            <person name="Calvo S.E."/>
            <person name="Corrochano L.M."/>
            <person name="Engels R."/>
            <person name="Fu J."/>
            <person name="Hansberg W."/>
            <person name="Kim J.-M."/>
            <person name="Kodira C.D."/>
            <person name="Koehrsen M.J."/>
            <person name="Liu B."/>
            <person name="Miranda-Saavedra D."/>
            <person name="O'Leary S."/>
            <person name="Ortiz-Castellanos L."/>
            <person name="Poulter R."/>
            <person name="Rodriguez-Romero J."/>
            <person name="Ruiz-Herrera J."/>
            <person name="Shen Y.-Q."/>
            <person name="Zeng Q."/>
            <person name="Galagan J."/>
            <person name="Birren B.W."/>
            <person name="Cuomo C.A."/>
            <person name="Wickes B.L."/>
        </authorList>
    </citation>
    <scope>NUCLEOTIDE SEQUENCE [LARGE SCALE GENOMIC DNA]</scope>
    <source>
        <strain evidence="5">RA 99-880 / ATCC MYA-4621 / FGSC 9543 / NRRL 43880</strain>
    </source>
</reference>
<dbReference type="InterPro" id="IPR019734">
    <property type="entry name" value="TPR_rpt"/>
</dbReference>
<dbReference type="VEuPathDB" id="FungiDB:RO3G_16180"/>
<dbReference type="SUPFAM" id="SSF48452">
    <property type="entry name" value="TPR-like"/>
    <property type="match status" value="1"/>
</dbReference>
<dbReference type="PROSITE" id="PS50030">
    <property type="entry name" value="UBA"/>
    <property type="match status" value="1"/>
</dbReference>
<evidence type="ECO:0000313" key="5">
    <source>
        <dbReference type="Proteomes" id="UP000009138"/>
    </source>
</evidence>
<dbReference type="SUPFAM" id="SSF46565">
    <property type="entry name" value="Chaperone J-domain"/>
    <property type="match status" value="1"/>
</dbReference>
<feature type="compositionally biased region" description="Polar residues" evidence="2">
    <location>
        <begin position="695"/>
        <end position="714"/>
    </location>
</feature>
<feature type="compositionally biased region" description="Polar residues" evidence="2">
    <location>
        <begin position="1"/>
        <end position="29"/>
    </location>
</feature>
<dbReference type="PANTHER" id="PTHR23172">
    <property type="entry name" value="AUXILIN/CYCLIN G-ASSOCIATED KINASE-RELATED"/>
    <property type="match status" value="1"/>
</dbReference>
<dbReference type="InterPro" id="IPR011990">
    <property type="entry name" value="TPR-like_helical_dom_sf"/>
</dbReference>
<feature type="compositionally biased region" description="Polar residues" evidence="2">
    <location>
        <begin position="92"/>
        <end position="107"/>
    </location>
</feature>
<dbReference type="eggNOG" id="KOG1124">
    <property type="taxonomic scope" value="Eukaryota"/>
</dbReference>
<accession>I1CSN9</accession>
<gene>
    <name evidence="4" type="ORF">RO3G_16180</name>
</gene>
<feature type="compositionally biased region" description="Basic and acidic residues" evidence="2">
    <location>
        <begin position="208"/>
        <end position="217"/>
    </location>
</feature>
<dbReference type="GeneID" id="93623145"/>
<keyword evidence="5" id="KW-1185">Reference proteome</keyword>
<dbReference type="Proteomes" id="UP000009138">
    <property type="component" value="Unassembled WGS sequence"/>
</dbReference>
<dbReference type="InterPro" id="IPR036869">
    <property type="entry name" value="J_dom_sf"/>
</dbReference>
<name>I1CSN9_RHIO9</name>
<dbReference type="OMA" id="CKRHYAS"/>
<feature type="domain" description="UBA" evidence="3">
    <location>
        <begin position="146"/>
        <end position="187"/>
    </location>
</feature>
<dbReference type="FunCoup" id="I1CSN9">
    <property type="interactions" value="85"/>
</dbReference>
<dbReference type="InParanoid" id="I1CSN9"/>
<feature type="region of interest" description="Disordered" evidence="2">
    <location>
        <begin position="650"/>
        <end position="716"/>
    </location>
</feature>
<evidence type="ECO:0000256" key="2">
    <source>
        <dbReference type="SAM" id="MobiDB-lite"/>
    </source>
</evidence>
<dbReference type="STRING" id="246409.I1CSN9"/>
<dbReference type="InterPro" id="IPR009060">
    <property type="entry name" value="UBA-like_sf"/>
</dbReference>
<sequence length="727" mass="82700">MSQGSSTSASPIYSKANTPPQKSPHPSDSFQRERIQRHYASPEESDDPIPIFTTPTNMYIREELNPRPRFTSPRPRNSYTTHRNQFDPLANKYQTNNHIPQKTNTSPKDFDINGRSKHTSSSSTGDKLNKDIPKTGKTFVNPAQASQKDEILAQLVDMGFNLKDARIALATTNSTNLQDVLDFLIQNTNSNDQQVPEAADSSDDEDPSIERAKEEAWRYEQEERRKEYLDQLKKVNTEKERKQGNFYFNQGKFTDAEKSYSIAISSLPADHKDLVLLYNNRAAARLKLGHFVACLDDCSLAIGLASKNTELKADLTEGVSSWKSQWLKALHRKACALEGLKMYEIAIQVYEDYARLDGVRNSIVSQGILRCQQAAQPQQQQSTNGPHWKASKDTTTAFPDIDFSIFVPKKSNVNMDEINASKAVREMREREKKKEAEDAERLEKEDKVNAHLRTWKSGKEKNLRALLSSLEQILWTGIEWKGVTMTELLESRKCKITYMKAIAKVHPDKLSSKATVEQRLLASDFSDPEFNPKKWINSVLKPTQENSEEDETKETTVLVTKLQMASEDASRQFEQLSNSIIKSMPRVSYDLKQISENARVIQHKILSAQQKLTLLQRDTGGALEQLRRPHTVKTRMEKCQVLFDELKQDKENKATNEQGKEKEIVKEEQEQGEKDLSLPVDPATLLDLENPLQIHPNTESLKSNSQENTPQANNVLKKIGVPLDKLW</sequence>